<dbReference type="InterPro" id="IPR001387">
    <property type="entry name" value="Cro/C1-type_HTH"/>
</dbReference>
<dbReference type="Pfam" id="PF13560">
    <property type="entry name" value="HTH_31"/>
    <property type="match status" value="1"/>
</dbReference>
<proteinExistence type="predicted"/>
<dbReference type="SUPFAM" id="SSF51182">
    <property type="entry name" value="RmlC-like cupins"/>
    <property type="match status" value="1"/>
</dbReference>
<gene>
    <name evidence="4" type="ORF">SAMN05216381_2517</name>
</gene>
<dbReference type="Proteomes" id="UP000243378">
    <property type="component" value="Unassembled WGS sequence"/>
</dbReference>
<dbReference type="InterPro" id="IPR014710">
    <property type="entry name" value="RmlC-like_jellyroll"/>
</dbReference>
<dbReference type="InterPro" id="IPR050807">
    <property type="entry name" value="TransReg_Diox_bact_type"/>
</dbReference>
<evidence type="ECO:0000256" key="1">
    <source>
        <dbReference type="ARBA" id="ARBA00023125"/>
    </source>
</evidence>
<dbReference type="InterPro" id="IPR011051">
    <property type="entry name" value="RmlC_Cupin_sf"/>
</dbReference>
<dbReference type="CDD" id="cd02209">
    <property type="entry name" value="cupin_XRE_C"/>
    <property type="match status" value="1"/>
</dbReference>
<keyword evidence="1" id="KW-0238">DNA-binding</keyword>
<dbReference type="OrthoDB" id="9814751at2"/>
<dbReference type="CDD" id="cd00093">
    <property type="entry name" value="HTH_XRE"/>
    <property type="match status" value="1"/>
</dbReference>
<dbReference type="GO" id="GO:0003700">
    <property type="term" value="F:DNA-binding transcription factor activity"/>
    <property type="evidence" value="ECO:0007669"/>
    <property type="project" value="TreeGrafter"/>
</dbReference>
<sequence>MLKPSHTPPSKANHTDGLPSLGVRLRHARKVAGLTLKQVATVAGCSESLISKLENDAASPSLAMLHRLAGALGSNVSTLTSEEWVSDEPVLRAGERPVKRFVKRNKDGDIGLERITHLQKGGLLQGNIHIVAPGVASDGLIEHPGEEMGYVLEGSIELTIGDQCYSLATGDAFHFPSNLPHGYRNSGSTEARILWVNTPVTF</sequence>
<dbReference type="PANTHER" id="PTHR46797">
    <property type="entry name" value="HTH-TYPE TRANSCRIPTIONAL REGULATOR"/>
    <property type="match status" value="1"/>
</dbReference>
<dbReference type="PROSITE" id="PS50943">
    <property type="entry name" value="HTH_CROC1"/>
    <property type="match status" value="1"/>
</dbReference>
<dbReference type="InterPro" id="IPR010982">
    <property type="entry name" value="Lambda_DNA-bd_dom_sf"/>
</dbReference>
<dbReference type="InterPro" id="IPR013096">
    <property type="entry name" value="Cupin_2"/>
</dbReference>
<reference evidence="4 5" key="1">
    <citation type="submission" date="2016-10" db="EMBL/GenBank/DDBJ databases">
        <authorList>
            <person name="de Groot N.N."/>
        </authorList>
    </citation>
    <scope>NUCLEOTIDE SEQUENCE [LARGE SCALE GENOMIC DNA]</scope>
    <source>
        <strain evidence="4 5">LMG 25475</strain>
    </source>
</reference>
<evidence type="ECO:0000256" key="2">
    <source>
        <dbReference type="SAM" id="MobiDB-lite"/>
    </source>
</evidence>
<feature type="domain" description="HTH cro/C1-type" evidence="3">
    <location>
        <begin position="25"/>
        <end position="79"/>
    </location>
</feature>
<evidence type="ECO:0000313" key="5">
    <source>
        <dbReference type="Proteomes" id="UP000243378"/>
    </source>
</evidence>
<protein>
    <submittedName>
        <fullName evidence="4">Transcriptional regulator, XRE family with cupin sensor</fullName>
    </submittedName>
</protein>
<evidence type="ECO:0000313" key="4">
    <source>
        <dbReference type="EMBL" id="SDF84624.1"/>
    </source>
</evidence>
<accession>A0A1G7PEL0</accession>
<dbReference type="Gene3D" id="2.60.120.10">
    <property type="entry name" value="Jelly Rolls"/>
    <property type="match status" value="1"/>
</dbReference>
<dbReference type="Gene3D" id="1.10.260.40">
    <property type="entry name" value="lambda repressor-like DNA-binding domains"/>
    <property type="match status" value="1"/>
</dbReference>
<evidence type="ECO:0000259" key="3">
    <source>
        <dbReference type="PROSITE" id="PS50943"/>
    </source>
</evidence>
<dbReference type="EMBL" id="FNBM01000005">
    <property type="protein sequence ID" value="SDF84624.1"/>
    <property type="molecule type" value="Genomic_DNA"/>
</dbReference>
<dbReference type="STRING" id="640205.SAMN05216381_2517"/>
<dbReference type="Pfam" id="PF07883">
    <property type="entry name" value="Cupin_2"/>
    <property type="match status" value="1"/>
</dbReference>
<dbReference type="AlphaFoldDB" id="A0A1G7PEL0"/>
<name>A0A1G7PEL0_9GAMM</name>
<dbReference type="GO" id="GO:0003677">
    <property type="term" value="F:DNA binding"/>
    <property type="evidence" value="ECO:0007669"/>
    <property type="project" value="UniProtKB-KW"/>
</dbReference>
<dbReference type="PANTHER" id="PTHR46797:SF1">
    <property type="entry name" value="METHYLPHOSPHONATE SYNTHASE"/>
    <property type="match status" value="1"/>
</dbReference>
<organism evidence="4 5">
    <name type="scientific">Phytopseudomonas seleniipraecipitans</name>
    <dbReference type="NCBI Taxonomy" id="640205"/>
    <lineage>
        <taxon>Bacteria</taxon>
        <taxon>Pseudomonadati</taxon>
        <taxon>Pseudomonadota</taxon>
        <taxon>Gammaproteobacteria</taxon>
        <taxon>Pseudomonadales</taxon>
        <taxon>Pseudomonadaceae</taxon>
        <taxon>Phytopseudomonas</taxon>
    </lineage>
</organism>
<dbReference type="RefSeq" id="WP_092368440.1">
    <property type="nucleotide sequence ID" value="NZ_FNBM01000005.1"/>
</dbReference>
<dbReference type="SMART" id="SM00530">
    <property type="entry name" value="HTH_XRE"/>
    <property type="match status" value="1"/>
</dbReference>
<dbReference type="GO" id="GO:0005829">
    <property type="term" value="C:cytosol"/>
    <property type="evidence" value="ECO:0007669"/>
    <property type="project" value="TreeGrafter"/>
</dbReference>
<dbReference type="SUPFAM" id="SSF47413">
    <property type="entry name" value="lambda repressor-like DNA-binding domains"/>
    <property type="match status" value="1"/>
</dbReference>
<feature type="region of interest" description="Disordered" evidence="2">
    <location>
        <begin position="1"/>
        <end position="21"/>
    </location>
</feature>